<gene>
    <name evidence="1" type="ORF">MQE35_12650</name>
</gene>
<reference evidence="1" key="1">
    <citation type="submission" date="2022-03" db="EMBL/GenBank/DDBJ databases">
        <title>Description of Abyssus ytuae gen. nov., sp. nov., a novel member of the family Flavobacteriaceae isolated from the sediment of Mariana Trench.</title>
        <authorList>
            <person name="Zhang J."/>
            <person name="Xu X."/>
        </authorList>
    </citation>
    <scope>NUCLEOTIDE SEQUENCE</scope>
    <source>
        <strain evidence="1">MT3330</strain>
    </source>
</reference>
<dbReference type="Proteomes" id="UP000831290">
    <property type="component" value="Chromosome"/>
</dbReference>
<name>A0A9E6ZZ85_9FLAO</name>
<organism evidence="1 2">
    <name type="scientific">Abyssalbus ytuae</name>
    <dbReference type="NCBI Taxonomy" id="2926907"/>
    <lineage>
        <taxon>Bacteria</taxon>
        <taxon>Pseudomonadati</taxon>
        <taxon>Bacteroidota</taxon>
        <taxon>Flavobacteriia</taxon>
        <taxon>Flavobacteriales</taxon>
        <taxon>Flavobacteriaceae</taxon>
        <taxon>Abyssalbus</taxon>
    </lineage>
</organism>
<dbReference type="RefSeq" id="WP_255841796.1">
    <property type="nucleotide sequence ID" value="NZ_CP094358.1"/>
</dbReference>
<proteinExistence type="predicted"/>
<accession>A0A9E6ZZ85</accession>
<evidence type="ECO:0000313" key="2">
    <source>
        <dbReference type="Proteomes" id="UP000831290"/>
    </source>
</evidence>
<keyword evidence="2" id="KW-1185">Reference proteome</keyword>
<evidence type="ECO:0000313" key="1">
    <source>
        <dbReference type="EMBL" id="UOB16581.1"/>
    </source>
</evidence>
<protein>
    <submittedName>
        <fullName evidence="1">Uncharacterized protein</fullName>
    </submittedName>
</protein>
<dbReference type="KEGG" id="fbm:MQE35_12650"/>
<dbReference type="EMBL" id="CP094358">
    <property type="protein sequence ID" value="UOB16581.1"/>
    <property type="molecule type" value="Genomic_DNA"/>
</dbReference>
<sequence length="213" mass="24729">MSKKKTNKESALEGIHLSILEDWVDKGKTETLPDEMVEYLDQLNFINALWRSVNSPQKIIKKLSLTYNINELIAKSRFEDAMTWFYLDDKVKKDSWRNALFEKLLQLADAAILSAKTVDDYNKASIIIERAYRVKGLDKDEDPGIPDEAFNKPTKVYSLDTSDFEDLPQTNRHLLGQYVDEMNILESEKVRIKREAGLEPKELFDSYEQKKDS</sequence>
<dbReference type="AlphaFoldDB" id="A0A9E6ZZ85"/>